<dbReference type="InterPro" id="IPR038511">
    <property type="entry name" value="TAP42/TAP46-like_sf"/>
</dbReference>
<dbReference type="PANTHER" id="PTHR10933">
    <property type="entry name" value="IMMUNOGLOBULIN-BINDING PROTEIN 1"/>
    <property type="match status" value="1"/>
</dbReference>
<dbReference type="GO" id="GO:0051721">
    <property type="term" value="F:protein phosphatase 2A binding"/>
    <property type="evidence" value="ECO:0007669"/>
    <property type="project" value="TreeGrafter"/>
</dbReference>
<dbReference type="GO" id="GO:0005829">
    <property type="term" value="C:cytosol"/>
    <property type="evidence" value="ECO:0007669"/>
    <property type="project" value="TreeGrafter"/>
</dbReference>
<dbReference type="InterPro" id="IPR007304">
    <property type="entry name" value="TAP46-like"/>
</dbReference>
<evidence type="ECO:0000313" key="1">
    <source>
        <dbReference type="EMBL" id="CAG8500633.1"/>
    </source>
</evidence>
<dbReference type="AlphaFoldDB" id="A0A9N8ZMJ5"/>
<sequence length="349" mass="40086">MSLNGQFLAGQELYEKIENTSLASSDPVYQEDVKNAILLFSKCAELVSKLNLFSPNETVDDINSVDLRFLLVEAYLGDLTSKLVNDNRVQTLNTAKRYFEQFLRNGDLYEILKEDASILDFTLSETPSGVTDERFMKQEISEKSKDAAKRREEKIARFKREKETKARLEKLQKQLSSVGDEDKEDVNREHVLTLIDLFIQKSIEQLISINQEINLLNQMNELGDRARRDASSKKANDDRVEHTIKDDSSPLLSSDGRILRPFVITNKREEIRQQVFRPGWRLPTMTIDEYLQQEAERGNIIVGGGQMPEKKVIDDNDESAIDAETYKAREWDDFKDDNPRGWGNKIGKG</sequence>
<reference evidence="1" key="1">
    <citation type="submission" date="2021-06" db="EMBL/GenBank/DDBJ databases">
        <authorList>
            <person name="Kallberg Y."/>
            <person name="Tangrot J."/>
            <person name="Rosling A."/>
        </authorList>
    </citation>
    <scope>NUCLEOTIDE SEQUENCE</scope>
    <source>
        <strain evidence="1">CL551</strain>
    </source>
</reference>
<dbReference type="GO" id="GO:0035303">
    <property type="term" value="P:regulation of dephosphorylation"/>
    <property type="evidence" value="ECO:0007669"/>
    <property type="project" value="TreeGrafter"/>
</dbReference>
<comment type="caution">
    <text evidence="1">The sequence shown here is derived from an EMBL/GenBank/DDBJ whole genome shotgun (WGS) entry which is preliminary data.</text>
</comment>
<dbReference type="PANTHER" id="PTHR10933:SF9">
    <property type="entry name" value="IMMUNOGLOBULIN-BINDING PROTEIN 1"/>
    <property type="match status" value="1"/>
</dbReference>
<name>A0A9N8ZMJ5_9GLOM</name>
<dbReference type="Pfam" id="PF04177">
    <property type="entry name" value="TAP42"/>
    <property type="match status" value="1"/>
</dbReference>
<evidence type="ECO:0000313" key="2">
    <source>
        <dbReference type="Proteomes" id="UP000789342"/>
    </source>
</evidence>
<accession>A0A9N8ZMJ5</accession>
<organism evidence="1 2">
    <name type="scientific">Acaulospora morrowiae</name>
    <dbReference type="NCBI Taxonomy" id="94023"/>
    <lineage>
        <taxon>Eukaryota</taxon>
        <taxon>Fungi</taxon>
        <taxon>Fungi incertae sedis</taxon>
        <taxon>Mucoromycota</taxon>
        <taxon>Glomeromycotina</taxon>
        <taxon>Glomeromycetes</taxon>
        <taxon>Diversisporales</taxon>
        <taxon>Acaulosporaceae</taxon>
        <taxon>Acaulospora</taxon>
    </lineage>
</organism>
<dbReference type="Proteomes" id="UP000789342">
    <property type="component" value="Unassembled WGS sequence"/>
</dbReference>
<dbReference type="Gene3D" id="1.25.40.540">
    <property type="entry name" value="TAP42-like family"/>
    <property type="match status" value="1"/>
</dbReference>
<keyword evidence="2" id="KW-1185">Reference proteome</keyword>
<proteinExistence type="predicted"/>
<dbReference type="OrthoDB" id="10261753at2759"/>
<protein>
    <submittedName>
        <fullName evidence="1">5287_t:CDS:1</fullName>
    </submittedName>
</protein>
<gene>
    <name evidence="1" type="ORF">AMORRO_LOCUS3234</name>
</gene>
<dbReference type="EMBL" id="CAJVPV010001537">
    <property type="protein sequence ID" value="CAG8500633.1"/>
    <property type="molecule type" value="Genomic_DNA"/>
</dbReference>
<dbReference type="GO" id="GO:0009966">
    <property type="term" value="P:regulation of signal transduction"/>
    <property type="evidence" value="ECO:0007669"/>
    <property type="project" value="InterPro"/>
</dbReference>